<evidence type="ECO:0000313" key="9">
    <source>
        <dbReference type="EMBL" id="KAF7279150.1"/>
    </source>
</evidence>
<name>A0A834MGJ9_RHYFE</name>
<evidence type="ECO:0000256" key="1">
    <source>
        <dbReference type="ARBA" id="ARBA00022723"/>
    </source>
</evidence>
<dbReference type="SUPFAM" id="SSF57667">
    <property type="entry name" value="beta-beta-alpha zinc fingers"/>
    <property type="match status" value="5"/>
</dbReference>
<feature type="region of interest" description="Disordered" evidence="6">
    <location>
        <begin position="1"/>
        <end position="32"/>
    </location>
</feature>
<accession>A0A834MGJ9</accession>
<comment type="caution">
    <text evidence="9">The sequence shown here is derived from an EMBL/GenBank/DDBJ whole genome shotgun (WGS) entry which is preliminary data.</text>
</comment>
<feature type="domain" description="C2H2-type" evidence="7">
    <location>
        <begin position="905"/>
        <end position="933"/>
    </location>
</feature>
<feature type="compositionally biased region" description="Polar residues" evidence="6">
    <location>
        <begin position="1"/>
        <end position="13"/>
    </location>
</feature>
<feature type="domain" description="C2H2-type" evidence="7">
    <location>
        <begin position="663"/>
        <end position="692"/>
    </location>
</feature>
<dbReference type="GO" id="GO:0008757">
    <property type="term" value="F:S-adenosylmethionine-dependent methyltransferase activity"/>
    <property type="evidence" value="ECO:0007669"/>
    <property type="project" value="UniProtKB-ARBA"/>
</dbReference>
<dbReference type="GO" id="GO:0008276">
    <property type="term" value="F:protein methyltransferase activity"/>
    <property type="evidence" value="ECO:0007669"/>
    <property type="project" value="UniProtKB-ARBA"/>
</dbReference>
<dbReference type="Pfam" id="PF21549">
    <property type="entry name" value="PRDM2_PR"/>
    <property type="match status" value="1"/>
</dbReference>
<dbReference type="PROSITE" id="PS00028">
    <property type="entry name" value="ZINC_FINGER_C2H2_1"/>
    <property type="match status" value="12"/>
</dbReference>
<dbReference type="InterPro" id="IPR001214">
    <property type="entry name" value="SET_dom"/>
</dbReference>
<feature type="domain" description="C2H2-type" evidence="7">
    <location>
        <begin position="747"/>
        <end position="775"/>
    </location>
</feature>
<evidence type="ECO:0000256" key="6">
    <source>
        <dbReference type="SAM" id="MobiDB-lite"/>
    </source>
</evidence>
<dbReference type="Pfam" id="PF00096">
    <property type="entry name" value="zf-C2H2"/>
    <property type="match status" value="3"/>
</dbReference>
<protein>
    <recommendedName>
        <fullName evidence="11">PR domain zinc finger protein 10</fullName>
    </recommendedName>
</protein>
<dbReference type="InterPro" id="IPR036236">
    <property type="entry name" value="Znf_C2H2_sf"/>
</dbReference>
<dbReference type="PROSITE" id="PS50280">
    <property type="entry name" value="SET"/>
    <property type="match status" value="1"/>
</dbReference>
<dbReference type="FunFam" id="3.30.160.60:FF:001316">
    <property type="entry name" value="PR domain zinc finger protein 10"/>
    <property type="match status" value="1"/>
</dbReference>
<keyword evidence="2" id="KW-0677">Repeat</keyword>
<evidence type="ECO:0000259" key="8">
    <source>
        <dbReference type="PROSITE" id="PS50280"/>
    </source>
</evidence>
<gene>
    <name evidence="9" type="ORF">GWI33_007562</name>
</gene>
<evidence type="ECO:0008006" key="11">
    <source>
        <dbReference type="Google" id="ProtNLM"/>
    </source>
</evidence>
<organism evidence="9 10">
    <name type="scientific">Rhynchophorus ferrugineus</name>
    <name type="common">Red palm weevil</name>
    <name type="synonym">Curculio ferrugineus</name>
    <dbReference type="NCBI Taxonomy" id="354439"/>
    <lineage>
        <taxon>Eukaryota</taxon>
        <taxon>Metazoa</taxon>
        <taxon>Ecdysozoa</taxon>
        <taxon>Arthropoda</taxon>
        <taxon>Hexapoda</taxon>
        <taxon>Insecta</taxon>
        <taxon>Pterygota</taxon>
        <taxon>Neoptera</taxon>
        <taxon>Endopterygota</taxon>
        <taxon>Coleoptera</taxon>
        <taxon>Polyphaga</taxon>
        <taxon>Cucujiformia</taxon>
        <taxon>Curculionidae</taxon>
        <taxon>Dryophthorinae</taxon>
        <taxon>Rhynchophorus</taxon>
    </lineage>
</organism>
<proteinExistence type="predicted"/>
<feature type="domain" description="C2H2-type" evidence="7">
    <location>
        <begin position="719"/>
        <end position="746"/>
    </location>
</feature>
<evidence type="ECO:0000313" key="10">
    <source>
        <dbReference type="Proteomes" id="UP000625711"/>
    </source>
</evidence>
<dbReference type="EMBL" id="JAACXV010000374">
    <property type="protein sequence ID" value="KAF7279150.1"/>
    <property type="molecule type" value="Genomic_DNA"/>
</dbReference>
<dbReference type="Gene3D" id="2.170.270.10">
    <property type="entry name" value="SET domain"/>
    <property type="match status" value="1"/>
</dbReference>
<reference evidence="9" key="1">
    <citation type="submission" date="2020-08" db="EMBL/GenBank/DDBJ databases">
        <title>Genome sequencing and assembly of the red palm weevil Rhynchophorus ferrugineus.</title>
        <authorList>
            <person name="Dias G.B."/>
            <person name="Bergman C.M."/>
            <person name="Manee M."/>
        </authorList>
    </citation>
    <scope>NUCLEOTIDE SEQUENCE</scope>
    <source>
        <strain evidence="9">AA-2017</strain>
        <tissue evidence="9">Whole larva</tissue>
    </source>
</reference>
<dbReference type="OrthoDB" id="3535323at2759"/>
<feature type="domain" description="C2H2-type" evidence="7">
    <location>
        <begin position="801"/>
        <end position="829"/>
    </location>
</feature>
<dbReference type="GO" id="GO:0008170">
    <property type="term" value="F:N-methyltransferase activity"/>
    <property type="evidence" value="ECO:0007669"/>
    <property type="project" value="UniProtKB-ARBA"/>
</dbReference>
<feature type="domain" description="SET" evidence="8">
    <location>
        <begin position="299"/>
        <end position="423"/>
    </location>
</feature>
<evidence type="ECO:0000256" key="3">
    <source>
        <dbReference type="ARBA" id="ARBA00022771"/>
    </source>
</evidence>
<feature type="domain" description="C2H2-type" evidence="7">
    <location>
        <begin position="443"/>
        <end position="470"/>
    </location>
</feature>
<dbReference type="AlphaFoldDB" id="A0A834MGJ9"/>
<dbReference type="Proteomes" id="UP000625711">
    <property type="component" value="Unassembled WGS sequence"/>
</dbReference>
<feature type="domain" description="C2H2-type" evidence="7">
    <location>
        <begin position="570"/>
        <end position="597"/>
    </location>
</feature>
<feature type="domain" description="C2H2-type" evidence="7">
    <location>
        <begin position="604"/>
        <end position="631"/>
    </location>
</feature>
<evidence type="ECO:0000256" key="4">
    <source>
        <dbReference type="ARBA" id="ARBA00022833"/>
    </source>
</evidence>
<dbReference type="Gene3D" id="3.30.160.60">
    <property type="entry name" value="Classic Zinc Finger"/>
    <property type="match status" value="7"/>
</dbReference>
<dbReference type="InterPro" id="IPR013087">
    <property type="entry name" value="Znf_C2H2_type"/>
</dbReference>
<keyword evidence="3 5" id="KW-0863">Zinc-finger</keyword>
<dbReference type="PROSITE" id="PS50157">
    <property type="entry name" value="ZINC_FINGER_C2H2_2"/>
    <property type="match status" value="10"/>
</dbReference>
<feature type="domain" description="C2H2-type" evidence="7">
    <location>
        <begin position="634"/>
        <end position="656"/>
    </location>
</feature>
<keyword evidence="4" id="KW-0862">Zinc</keyword>
<dbReference type="SMART" id="SM00355">
    <property type="entry name" value="ZnF_C2H2"/>
    <property type="match status" value="13"/>
</dbReference>
<feature type="domain" description="C2H2-type" evidence="7">
    <location>
        <begin position="691"/>
        <end position="719"/>
    </location>
</feature>
<evidence type="ECO:0000256" key="5">
    <source>
        <dbReference type="PROSITE-ProRule" id="PRU00042"/>
    </source>
</evidence>
<dbReference type="PANTHER" id="PTHR24379:SF121">
    <property type="entry name" value="C2H2-TYPE DOMAIN-CONTAINING PROTEIN"/>
    <property type="match status" value="1"/>
</dbReference>
<keyword evidence="10" id="KW-1185">Reference proteome</keyword>
<dbReference type="InterPro" id="IPR046341">
    <property type="entry name" value="SET_dom_sf"/>
</dbReference>
<keyword evidence="1" id="KW-0479">Metal-binding</keyword>
<evidence type="ECO:0000256" key="2">
    <source>
        <dbReference type="ARBA" id="ARBA00022737"/>
    </source>
</evidence>
<sequence>MSVENSPLSNNLISEMKTTDRDEWSDETERSNNSTLLYIAVEYVKKGKSPTNDTSSQVNQESYADFTPQVSPLDPNMSSVAQYSPVPAQYNENNDNEIGPIVIQQYVTQEGDTNQGYHSNTTLDNVSSEISTVLCNSELRSSEDQFFQMVEDESVDMCGGGALQLVPEQEQQGVELLITDHATGISYSVNTQELLVERCLDEDDQQLLEAITPNPILESDLLTLDDTTLKSELSDASMRPAIVSSYHEDNINSYMEHFPNQAIDINVSDNKINTRSNVQSKVDAEEELLSHVYSVMDKPILSRARASLPESYLVIGKVNDENAVFAKKYIPKRTQFGPLEGTLIQGDNCMKDENQNLHFFMTINGIAFVVDVSDESTCNWMSFVRKAATFEEQNLIITQEENGIYFTVTKQIVPKEELKVGYSKAYAEQFNLDVLKPIEKNNWPCYECASRFGSSEELQKHLNVHDQERDENIKPKKKCRRKFLVLKKSQADTVECNMCQEPFSSTVNYNTLKNHLATQHKCTGVKIGEFFTIYPNFECNYCEIRFRTEILLDIHKLEHDPELSLEQTNHVCPQCQRKFPTRRQLVLHVSSHALPKKIAKDESVRCMVCYKLFAHRERLQKHMLVHGSDDVKPLQCKNCKKRFLTNSALSCHLKTHYIGQKNFECPICNEGFDHVLKLKLHVPKHAHNNQYTCPYCKKTFKKYSIIRKHIRAFHREPKYRCPHCPKMFSNEGHLKKHMLRHSDHREFLCADCGKQFKRKDKLTEHIKKIHPDGKKASAESMARRKKFVPKVEPTDFHRFIYKCHTCLVGFKRRGMLVNHLAKRHPDVRPDSVPELNLPILQTTRDYYCQYCDKVYKSSSKRKVHILKNHPGAALPVNSRQQNNMQNGGQNGSFSHTAGSVTTRPKKCQWCHRQYASQAKLLQHVRKEHPKELDWETGKKDGMDGWNLEEDLVSKKSDKGNQDILQSKDYMNADNVCQEFTNNGEHGGFTKDPDGTTEGHISVPIECLHGAAGIEATFAPSEELKYNHLSIEEDDIMDRDGLDSHSSQLYHLLTAASNGMLPPR</sequence>
<dbReference type="GO" id="GO:0008270">
    <property type="term" value="F:zinc ion binding"/>
    <property type="evidence" value="ECO:0007669"/>
    <property type="project" value="UniProtKB-KW"/>
</dbReference>
<feature type="compositionally biased region" description="Basic and acidic residues" evidence="6">
    <location>
        <begin position="17"/>
        <end position="30"/>
    </location>
</feature>
<dbReference type="PANTHER" id="PTHR24379">
    <property type="entry name" value="KRAB AND ZINC FINGER DOMAIN-CONTAINING"/>
    <property type="match status" value="1"/>
</dbReference>
<evidence type="ECO:0000259" key="7">
    <source>
        <dbReference type="PROSITE" id="PS50157"/>
    </source>
</evidence>